<dbReference type="OrthoDB" id="1918995at2"/>
<dbReference type="Proteomes" id="UP000183410">
    <property type="component" value="Unassembled WGS sequence"/>
</dbReference>
<dbReference type="RefSeq" id="WP_052736723.1">
    <property type="nucleotide sequence ID" value="NZ_FONN01000003.1"/>
</dbReference>
<sequence>MVFLEQTLKVLTQSGWFIGREIDISETNKMLKTRGFDVFPCVEQLLREFGELEYSYLKLDGKVESFHFKPKLVLGDIMEREDYSEFEYWFNEPLVVIGEAYRRNMNMFMSESGKVYGEYGGYQLFKFGENIYEALEALCQPKPIEEIKNPSLP</sequence>
<accession>A0A1I2BFR1</accession>
<organism evidence="1 2">
    <name type="scientific">Paenibacillus algorifonticola</name>
    <dbReference type="NCBI Taxonomy" id="684063"/>
    <lineage>
        <taxon>Bacteria</taxon>
        <taxon>Bacillati</taxon>
        <taxon>Bacillota</taxon>
        <taxon>Bacilli</taxon>
        <taxon>Bacillales</taxon>
        <taxon>Paenibacillaceae</taxon>
        <taxon>Paenibacillus</taxon>
    </lineage>
</organism>
<proteinExistence type="predicted"/>
<keyword evidence="2" id="KW-1185">Reference proteome</keyword>
<dbReference type="InterPro" id="IPR025850">
    <property type="entry name" value="SUKH-3"/>
</dbReference>
<dbReference type="Pfam" id="PF14433">
    <property type="entry name" value="SUKH-3"/>
    <property type="match status" value="1"/>
</dbReference>
<name>A0A1I2BFR1_9BACL</name>
<gene>
    <name evidence="1" type="ORF">SAMN04487969_103338</name>
</gene>
<protein>
    <submittedName>
        <fullName evidence="1">SUKH-3 immunity protein</fullName>
    </submittedName>
</protein>
<reference evidence="2" key="1">
    <citation type="submission" date="2016-10" db="EMBL/GenBank/DDBJ databases">
        <authorList>
            <person name="Varghese N."/>
            <person name="Submissions S."/>
        </authorList>
    </citation>
    <scope>NUCLEOTIDE SEQUENCE [LARGE SCALE GENOMIC DNA]</scope>
    <source>
        <strain evidence="2">CGMCC 1.10223</strain>
    </source>
</reference>
<dbReference type="AlphaFoldDB" id="A0A1I2BFR1"/>
<evidence type="ECO:0000313" key="1">
    <source>
        <dbReference type="EMBL" id="SFE54946.1"/>
    </source>
</evidence>
<evidence type="ECO:0000313" key="2">
    <source>
        <dbReference type="Proteomes" id="UP000183410"/>
    </source>
</evidence>
<dbReference type="EMBL" id="FONN01000003">
    <property type="protein sequence ID" value="SFE54946.1"/>
    <property type="molecule type" value="Genomic_DNA"/>
</dbReference>